<reference evidence="3" key="1">
    <citation type="journal article" date="2017" name="Genome Biol.">
        <title>Comparative genomics reveals high biological diversity and specific adaptations in the industrially and medically important fungal genus Aspergillus.</title>
        <authorList>
            <person name="de Vries R.P."/>
            <person name="Riley R."/>
            <person name="Wiebenga A."/>
            <person name="Aguilar-Osorio G."/>
            <person name="Amillis S."/>
            <person name="Uchima C.A."/>
            <person name="Anderluh G."/>
            <person name="Asadollahi M."/>
            <person name="Askin M."/>
            <person name="Barry K."/>
            <person name="Battaglia E."/>
            <person name="Bayram O."/>
            <person name="Benocci T."/>
            <person name="Braus-Stromeyer S.A."/>
            <person name="Caldana C."/>
            <person name="Canovas D."/>
            <person name="Cerqueira G.C."/>
            <person name="Chen F."/>
            <person name="Chen W."/>
            <person name="Choi C."/>
            <person name="Clum A."/>
            <person name="Dos Santos R.A."/>
            <person name="Damasio A.R."/>
            <person name="Diallinas G."/>
            <person name="Emri T."/>
            <person name="Fekete E."/>
            <person name="Flipphi M."/>
            <person name="Freyberg S."/>
            <person name="Gallo A."/>
            <person name="Gournas C."/>
            <person name="Habgood R."/>
            <person name="Hainaut M."/>
            <person name="Harispe M.L."/>
            <person name="Henrissat B."/>
            <person name="Hilden K.S."/>
            <person name="Hope R."/>
            <person name="Hossain A."/>
            <person name="Karabika E."/>
            <person name="Karaffa L."/>
            <person name="Karanyi Z."/>
            <person name="Krasevec N."/>
            <person name="Kuo A."/>
            <person name="Kusch H."/>
            <person name="LaButti K."/>
            <person name="Lagendijk E.L."/>
            <person name="Lapidus A."/>
            <person name="Levasseur A."/>
            <person name="Lindquist E."/>
            <person name="Lipzen A."/>
            <person name="Logrieco A.F."/>
            <person name="MacCabe A."/>
            <person name="Maekelae M.R."/>
            <person name="Malavazi I."/>
            <person name="Melin P."/>
            <person name="Meyer V."/>
            <person name="Mielnichuk N."/>
            <person name="Miskei M."/>
            <person name="Molnar A.P."/>
            <person name="Mule G."/>
            <person name="Ngan C.Y."/>
            <person name="Orejas M."/>
            <person name="Orosz E."/>
            <person name="Ouedraogo J.P."/>
            <person name="Overkamp K.M."/>
            <person name="Park H.-S."/>
            <person name="Perrone G."/>
            <person name="Piumi F."/>
            <person name="Punt P.J."/>
            <person name="Ram A.F."/>
            <person name="Ramon A."/>
            <person name="Rauscher S."/>
            <person name="Record E."/>
            <person name="Riano-Pachon D.M."/>
            <person name="Robert V."/>
            <person name="Roehrig J."/>
            <person name="Ruller R."/>
            <person name="Salamov A."/>
            <person name="Salih N.S."/>
            <person name="Samson R.A."/>
            <person name="Sandor E."/>
            <person name="Sanguinetti M."/>
            <person name="Schuetze T."/>
            <person name="Sepcic K."/>
            <person name="Shelest E."/>
            <person name="Sherlock G."/>
            <person name="Sophianopoulou V."/>
            <person name="Squina F.M."/>
            <person name="Sun H."/>
            <person name="Susca A."/>
            <person name="Todd R.B."/>
            <person name="Tsang A."/>
            <person name="Unkles S.E."/>
            <person name="van de Wiele N."/>
            <person name="van Rossen-Uffink D."/>
            <person name="Oliveira J.V."/>
            <person name="Vesth T.C."/>
            <person name="Visser J."/>
            <person name="Yu J.-H."/>
            <person name="Zhou M."/>
            <person name="Andersen M.R."/>
            <person name="Archer D.B."/>
            <person name="Baker S.E."/>
            <person name="Benoit I."/>
            <person name="Brakhage A.A."/>
            <person name="Braus G.H."/>
            <person name="Fischer R."/>
            <person name="Frisvad J.C."/>
            <person name="Goldman G.H."/>
            <person name="Houbraken J."/>
            <person name="Oakley B."/>
            <person name="Pocsi I."/>
            <person name="Scazzocchio C."/>
            <person name="Seiboth B."/>
            <person name="vanKuyk P.A."/>
            <person name="Wortman J."/>
            <person name="Dyer P.S."/>
            <person name="Grigoriev I.V."/>
        </authorList>
    </citation>
    <scope>NUCLEOTIDE SEQUENCE [LARGE SCALE GENOMIC DNA]</scope>
    <source>
        <strain evidence="3">ATCC 16872 / CBS 172.66 / WB 5094</strain>
    </source>
</reference>
<evidence type="ECO:0000313" key="2">
    <source>
        <dbReference type="EMBL" id="OJJ95202.1"/>
    </source>
</evidence>
<evidence type="ECO:0000256" key="1">
    <source>
        <dbReference type="SAM" id="SignalP"/>
    </source>
</evidence>
<gene>
    <name evidence="2" type="ORF">ASPACDRAFT_55255</name>
</gene>
<accession>A0A1L9WGA3</accession>
<dbReference type="GeneID" id="30976788"/>
<keyword evidence="1" id="KW-0732">Signal</keyword>
<feature type="chain" id="PRO_5012431342" evidence="1">
    <location>
        <begin position="18"/>
        <end position="459"/>
    </location>
</feature>
<dbReference type="AlphaFoldDB" id="A0A1L9WGA3"/>
<proteinExistence type="predicted"/>
<dbReference type="STRING" id="690307.A0A1L9WGA3"/>
<dbReference type="EMBL" id="KV878990">
    <property type="protein sequence ID" value="OJJ95202.1"/>
    <property type="molecule type" value="Genomic_DNA"/>
</dbReference>
<evidence type="ECO:0000313" key="3">
    <source>
        <dbReference type="Proteomes" id="UP000184546"/>
    </source>
</evidence>
<keyword evidence="3" id="KW-1185">Reference proteome</keyword>
<organism evidence="2 3">
    <name type="scientific">Aspergillus aculeatus (strain ATCC 16872 / CBS 172.66 / WB 5094)</name>
    <dbReference type="NCBI Taxonomy" id="690307"/>
    <lineage>
        <taxon>Eukaryota</taxon>
        <taxon>Fungi</taxon>
        <taxon>Dikarya</taxon>
        <taxon>Ascomycota</taxon>
        <taxon>Pezizomycotina</taxon>
        <taxon>Eurotiomycetes</taxon>
        <taxon>Eurotiomycetidae</taxon>
        <taxon>Eurotiales</taxon>
        <taxon>Aspergillaceae</taxon>
        <taxon>Aspergillus</taxon>
        <taxon>Aspergillus subgen. Circumdati</taxon>
    </lineage>
</organism>
<dbReference type="OMA" id="DHFVGWE"/>
<dbReference type="OrthoDB" id="10018600at2759"/>
<dbReference type="VEuPathDB" id="FungiDB:ASPACDRAFT_55255"/>
<name>A0A1L9WGA3_ASPA1</name>
<dbReference type="RefSeq" id="XP_020051542.1">
    <property type="nucleotide sequence ID" value="XM_020202974.1"/>
</dbReference>
<dbReference type="Proteomes" id="UP000184546">
    <property type="component" value="Unassembled WGS sequence"/>
</dbReference>
<sequence>MASLTVLFLSCLPLVFASITVWDPSDSADVTADAADNTLIADYTTDNGGAQYLIYNITGPYYYFEEDVELAHVTLTVDANDTSVLVGTEGSAVNLSFSDVIKYGYSTWLNQASFFGVNAAINIANRSTAYIDHANVTVHNGAANIYAYGTGTIVYVNDTDLYSSGPVSHGLYAGGNGTFVANNIRHFSGGERSSAFSGDSPAGYLHITDAVAHTAGIGSAIFYTLGETYGTNVIGHAENAPSLFSDGVQKSVFTNVDLTAGLLAGTILFSSSSRSSGASLSFTNSRLTTLGDDMPALWFGNIIAEAELVATTLNTTSGVLVLANTSQVTQAFDHFAGYEENSSIQPAEVTVTVSGSTLTGDIVAYNSSLIAWSLTDYSSWTGAAVYGRGKGYLGVSLDATSNWTLTQSVYLQNFTDADTSFSNIISQGYSIYYNKSSSANSWLGSANASLPGGGSLIAY</sequence>
<feature type="signal peptide" evidence="1">
    <location>
        <begin position="1"/>
        <end position="17"/>
    </location>
</feature>
<protein>
    <submittedName>
        <fullName evidence="2">Uncharacterized protein</fullName>
    </submittedName>
</protein>